<feature type="region of interest" description="Disordered" evidence="5">
    <location>
        <begin position="555"/>
        <end position="588"/>
    </location>
</feature>
<comment type="similarity">
    <text evidence="1">Belongs to the peptidase C25 family.</text>
</comment>
<keyword evidence="2" id="KW-0645">Protease</keyword>
<sequence length="726" mass="81669">MYLLRHSLRLLVLLLTLSLGVGGQLFGQYYPVHATVQWPSPQSPHLVDYYSGSRDRLIITLHNRDLQQPLLLARLRLQIKSNGFLAQTREELSYPQLELMAGVPTRLTATDLMPYLRPESLLINGRLRNGQFPTGFTEISVQVVDYYSQQVLSSWHTARAYLDSKQPPMLNLPQRDEQVAYRDPLFIRFQWYPRHQGLAGTEYEFVLKELPDNGAAPQAAFAYGNEIYRTRTRHTTLNYTHLEPILLPNRRYAWQVQAIARDGVDELGLFEHGGFSEIYWFTLNENCPVPTGLKADPRYAKVDFSWNRVVGATGYMLACRPKTSKDIYEWSEVQSYGERMTLAQLKPGWTYEWRVGTLCTGDKPIYSAIQEVTLPKSNVDLLRDCGKEPPRPNLSPDPALDIQVGDTVTIGGDYPMVITQLQGLGDGWYSGRGTTRLSSIIELPRVALRFDRLRINIEKCQIDGLVEAIYADQPGGIADLDKIDDGGKRVQPSKLRIRERKVDFALGDMPEMSFDPETGELEMTDAEGKPQRIKLDLPEGGASASAFPMIITDSKGDSYQLSPDESSEVSSSGASSSTSSTEGRVGTKQGIKVERVERIGSFDASRLAHSIGTVRFEPSAQARYAFDSGTEPWYQRSVKLDEYYKPFAKDYIAPWKLIPTGEQDVVTARYEGKKTIDLSRVRFATSPNSPALPAELHEESKTWSLKLPGTDAQSSYDVYAIYEGQV</sequence>
<keyword evidence="3" id="KW-0378">Hydrolase</keyword>
<name>A0A134BE52_9PORP</name>
<dbReference type="GO" id="GO:0008234">
    <property type="term" value="F:cysteine-type peptidase activity"/>
    <property type="evidence" value="ECO:0007669"/>
    <property type="project" value="UniProtKB-KW"/>
</dbReference>
<evidence type="ECO:0000256" key="2">
    <source>
        <dbReference type="ARBA" id="ARBA00022670"/>
    </source>
</evidence>
<dbReference type="AlphaFoldDB" id="A0A134BE52"/>
<dbReference type="OrthoDB" id="1521695at2"/>
<proteinExistence type="inferred from homology"/>
<dbReference type="Gene3D" id="2.60.40.10">
    <property type="entry name" value="Immunoglobulins"/>
    <property type="match status" value="2"/>
</dbReference>
<evidence type="ECO:0000256" key="1">
    <source>
        <dbReference type="ARBA" id="ARBA00006067"/>
    </source>
</evidence>
<gene>
    <name evidence="6" type="ORF">HMPREF3185_00229</name>
</gene>
<dbReference type="STRING" id="322095.HMPREF3185_00229"/>
<feature type="non-terminal residue" evidence="6">
    <location>
        <position position="726"/>
    </location>
</feature>
<keyword evidence="4" id="KW-0843">Virulence</keyword>
<keyword evidence="3" id="KW-0788">Thiol protease</keyword>
<reference evidence="7" key="1">
    <citation type="submission" date="2016-01" db="EMBL/GenBank/DDBJ databases">
        <authorList>
            <person name="Mitreva M."/>
            <person name="Pepin K.H."/>
            <person name="Mihindukulasuriya K.A."/>
            <person name="Fulton R."/>
            <person name="Fronick C."/>
            <person name="O'Laughlin M."/>
            <person name="Miner T."/>
            <person name="Herter B."/>
            <person name="Rosa B.A."/>
            <person name="Cordes M."/>
            <person name="Tomlinson C."/>
            <person name="Wollam A."/>
            <person name="Palsikar V.B."/>
            <person name="Mardis E.R."/>
            <person name="Wilson R.K."/>
        </authorList>
    </citation>
    <scope>NUCLEOTIDE SEQUENCE [LARGE SCALE GENOMIC DNA]</scope>
    <source>
        <strain evidence="7">KA00683</strain>
    </source>
</reference>
<evidence type="ECO:0000256" key="3">
    <source>
        <dbReference type="ARBA" id="ARBA00022807"/>
    </source>
</evidence>
<dbReference type="SUPFAM" id="SSF49265">
    <property type="entry name" value="Fibronectin type III"/>
    <property type="match status" value="1"/>
</dbReference>
<dbReference type="InterPro" id="IPR036116">
    <property type="entry name" value="FN3_sf"/>
</dbReference>
<dbReference type="RefSeq" id="WP_156429942.1">
    <property type="nucleotide sequence ID" value="NZ_KQ960412.1"/>
</dbReference>
<feature type="compositionally biased region" description="Low complexity" evidence="5">
    <location>
        <begin position="568"/>
        <end position="587"/>
    </location>
</feature>
<organism evidence="6 7">
    <name type="scientific">Porphyromonas somerae</name>
    <dbReference type="NCBI Taxonomy" id="322095"/>
    <lineage>
        <taxon>Bacteria</taxon>
        <taxon>Pseudomonadati</taxon>
        <taxon>Bacteroidota</taxon>
        <taxon>Bacteroidia</taxon>
        <taxon>Bacteroidales</taxon>
        <taxon>Porphyromonadaceae</taxon>
        <taxon>Porphyromonas</taxon>
    </lineage>
</organism>
<accession>A0A134BE52</accession>
<keyword evidence="7" id="KW-1185">Reference proteome</keyword>
<evidence type="ECO:0000313" key="7">
    <source>
        <dbReference type="Proteomes" id="UP000070224"/>
    </source>
</evidence>
<comment type="caution">
    <text evidence="6">The sequence shown here is derived from an EMBL/GenBank/DDBJ whole genome shotgun (WGS) entry which is preliminary data.</text>
</comment>
<protein>
    <recommendedName>
        <fullName evidence="8">Fibronectin type III domain protein</fullName>
    </recommendedName>
</protein>
<dbReference type="EMBL" id="LSDK01000017">
    <property type="protein sequence ID" value="KXB78236.1"/>
    <property type="molecule type" value="Genomic_DNA"/>
</dbReference>
<evidence type="ECO:0008006" key="8">
    <source>
        <dbReference type="Google" id="ProtNLM"/>
    </source>
</evidence>
<evidence type="ECO:0000313" key="6">
    <source>
        <dbReference type="EMBL" id="KXB78236.1"/>
    </source>
</evidence>
<evidence type="ECO:0000256" key="5">
    <source>
        <dbReference type="SAM" id="MobiDB-lite"/>
    </source>
</evidence>
<dbReference type="InterPro" id="IPR013783">
    <property type="entry name" value="Ig-like_fold"/>
</dbReference>
<dbReference type="Proteomes" id="UP000070224">
    <property type="component" value="Unassembled WGS sequence"/>
</dbReference>
<dbReference type="GO" id="GO:0006508">
    <property type="term" value="P:proteolysis"/>
    <property type="evidence" value="ECO:0007669"/>
    <property type="project" value="UniProtKB-KW"/>
</dbReference>
<evidence type="ECO:0000256" key="4">
    <source>
        <dbReference type="ARBA" id="ARBA00023026"/>
    </source>
</evidence>